<dbReference type="EMBL" id="KN822119">
    <property type="protein sequence ID" value="KIM56280.1"/>
    <property type="molecule type" value="Genomic_DNA"/>
</dbReference>
<name>A0A0C3D684_9AGAM</name>
<keyword evidence="2" id="KW-1185">Reference proteome</keyword>
<evidence type="ECO:0000313" key="1">
    <source>
        <dbReference type="EMBL" id="KIM56280.1"/>
    </source>
</evidence>
<dbReference type="HOGENOM" id="CLU_1982872_0_0_1"/>
<reference evidence="2" key="2">
    <citation type="submission" date="2015-01" db="EMBL/GenBank/DDBJ databases">
        <title>Evolutionary Origins and Diversification of the Mycorrhizal Mutualists.</title>
        <authorList>
            <consortium name="DOE Joint Genome Institute"/>
            <consortium name="Mycorrhizal Genomics Consortium"/>
            <person name="Kohler A."/>
            <person name="Kuo A."/>
            <person name="Nagy L.G."/>
            <person name="Floudas D."/>
            <person name="Copeland A."/>
            <person name="Barry K.W."/>
            <person name="Cichocki N."/>
            <person name="Veneault-Fourrey C."/>
            <person name="LaButti K."/>
            <person name="Lindquist E.A."/>
            <person name="Lipzen A."/>
            <person name="Lundell T."/>
            <person name="Morin E."/>
            <person name="Murat C."/>
            <person name="Riley R."/>
            <person name="Ohm R."/>
            <person name="Sun H."/>
            <person name="Tunlid A."/>
            <person name="Henrissat B."/>
            <person name="Grigoriev I.V."/>
            <person name="Hibbett D.S."/>
            <person name="Martin F."/>
        </authorList>
    </citation>
    <scope>NUCLEOTIDE SEQUENCE [LARGE SCALE GENOMIC DNA]</scope>
    <source>
        <strain evidence="2">Foug A</strain>
    </source>
</reference>
<reference evidence="1 2" key="1">
    <citation type="submission" date="2014-04" db="EMBL/GenBank/DDBJ databases">
        <authorList>
            <consortium name="DOE Joint Genome Institute"/>
            <person name="Kuo A."/>
            <person name="Kohler A."/>
            <person name="Nagy L.G."/>
            <person name="Floudas D."/>
            <person name="Copeland A."/>
            <person name="Barry K.W."/>
            <person name="Cichocki N."/>
            <person name="Veneault-Fourrey C."/>
            <person name="LaButti K."/>
            <person name="Lindquist E.A."/>
            <person name="Lipzen A."/>
            <person name="Lundell T."/>
            <person name="Morin E."/>
            <person name="Murat C."/>
            <person name="Sun H."/>
            <person name="Tunlid A."/>
            <person name="Henrissat B."/>
            <person name="Grigoriev I.V."/>
            <person name="Hibbett D.S."/>
            <person name="Martin F."/>
            <person name="Nordberg H.P."/>
            <person name="Cantor M.N."/>
            <person name="Hua S.X."/>
        </authorList>
    </citation>
    <scope>NUCLEOTIDE SEQUENCE [LARGE SCALE GENOMIC DNA]</scope>
    <source>
        <strain evidence="1 2">Foug A</strain>
    </source>
</reference>
<gene>
    <name evidence="1" type="ORF">SCLCIDRAFT_245931</name>
</gene>
<sequence length="126" mass="13993">MSETIQGVFHGALRHTTSYQAITSFHWAGEGGNHTQGGFSISHRPARHPRPFRTLPHMPSLRRFFAPMQFPESNRIDHGVCLPCRGTSNECHGEACSAWHLVDALRSGTKSSDKRLPTEVETARTG</sequence>
<dbReference type="InParanoid" id="A0A0C3D684"/>
<protein>
    <submittedName>
        <fullName evidence="1">Uncharacterized protein</fullName>
    </submittedName>
</protein>
<dbReference type="Proteomes" id="UP000053989">
    <property type="component" value="Unassembled WGS sequence"/>
</dbReference>
<proteinExistence type="predicted"/>
<accession>A0A0C3D684</accession>
<evidence type="ECO:0000313" key="2">
    <source>
        <dbReference type="Proteomes" id="UP000053989"/>
    </source>
</evidence>
<organism evidence="1 2">
    <name type="scientific">Scleroderma citrinum Foug A</name>
    <dbReference type="NCBI Taxonomy" id="1036808"/>
    <lineage>
        <taxon>Eukaryota</taxon>
        <taxon>Fungi</taxon>
        <taxon>Dikarya</taxon>
        <taxon>Basidiomycota</taxon>
        <taxon>Agaricomycotina</taxon>
        <taxon>Agaricomycetes</taxon>
        <taxon>Agaricomycetidae</taxon>
        <taxon>Boletales</taxon>
        <taxon>Sclerodermatineae</taxon>
        <taxon>Sclerodermataceae</taxon>
        <taxon>Scleroderma</taxon>
    </lineage>
</organism>
<dbReference type="AlphaFoldDB" id="A0A0C3D684"/>